<evidence type="ECO:0000256" key="12">
    <source>
        <dbReference type="SAM" id="MobiDB-lite"/>
    </source>
</evidence>
<dbReference type="InterPro" id="IPR052570">
    <property type="entry name" value="FliJ"/>
</dbReference>
<keyword evidence="9" id="KW-0472">Membrane</keyword>
<keyword evidence="13" id="KW-0282">Flagellum</keyword>
<keyword evidence="10" id="KW-1006">Bacterial flagellum protein export</keyword>
<feature type="compositionally biased region" description="Basic and acidic residues" evidence="12">
    <location>
        <begin position="155"/>
        <end position="165"/>
    </location>
</feature>
<reference evidence="13 14" key="1">
    <citation type="submission" date="2019-08" db="EMBL/GenBank/DDBJ databases">
        <title>Bioinformatics analysis of the strain L3 and L5.</title>
        <authorList>
            <person name="Li X."/>
        </authorList>
    </citation>
    <scope>NUCLEOTIDE SEQUENCE [LARGE SCALE GENOMIC DNA]</scope>
    <source>
        <strain evidence="13 14">L3</strain>
    </source>
</reference>
<dbReference type="PANTHER" id="PTHR38786:SF1">
    <property type="entry name" value="FLAGELLAR FLIJ PROTEIN"/>
    <property type="match status" value="1"/>
</dbReference>
<evidence type="ECO:0000313" key="13">
    <source>
        <dbReference type="EMBL" id="KAA0019197.1"/>
    </source>
</evidence>
<evidence type="ECO:0000313" key="14">
    <source>
        <dbReference type="Proteomes" id="UP000466024"/>
    </source>
</evidence>
<dbReference type="GO" id="GO:0005886">
    <property type="term" value="C:plasma membrane"/>
    <property type="evidence" value="ECO:0007669"/>
    <property type="project" value="UniProtKB-SubCell"/>
</dbReference>
<dbReference type="GO" id="GO:0006935">
    <property type="term" value="P:chemotaxis"/>
    <property type="evidence" value="ECO:0007669"/>
    <property type="project" value="UniProtKB-KW"/>
</dbReference>
<dbReference type="AlphaFoldDB" id="A0A640WG09"/>
<keyword evidence="13" id="KW-0966">Cell projection</keyword>
<dbReference type="InterPro" id="IPR018006">
    <property type="entry name" value="Flag_FliJ_proteobac"/>
</dbReference>
<dbReference type="EMBL" id="VTPX01000003">
    <property type="protein sequence ID" value="KAA0019197.1"/>
    <property type="molecule type" value="Genomic_DNA"/>
</dbReference>
<comment type="subcellular location">
    <subcellularLocation>
        <location evidence="1">Cell membrane</location>
        <topology evidence="1">Peripheral membrane protein</topology>
        <orientation evidence="1">Cytoplasmic side</orientation>
    </subcellularLocation>
</comment>
<evidence type="ECO:0000256" key="6">
    <source>
        <dbReference type="ARBA" id="ARBA00022500"/>
    </source>
</evidence>
<dbReference type="GO" id="GO:0015031">
    <property type="term" value="P:protein transport"/>
    <property type="evidence" value="ECO:0007669"/>
    <property type="project" value="UniProtKB-KW"/>
</dbReference>
<feature type="region of interest" description="Disordered" evidence="12">
    <location>
        <begin position="94"/>
        <end position="113"/>
    </location>
</feature>
<keyword evidence="13" id="KW-0969">Cilium</keyword>
<sequence length="165" mass="19413">MATDGWIGGNALANMQAMEMLRDLAQRSSEKAVENLGRLQRQQQEAQTQLGQLQRYRDEYQRKLHDSLTQGVSSSQWRDYQQFIGSLDKAIEQQQRRLGEHQTRVDSGREHWQGERRKLNAYETLHARGERDAAYRQARQEQRHSDEMAAQLLRRQQDTRHPQQG</sequence>
<name>A0A640WG09_9GAMM</name>
<proteinExistence type="inferred from homology"/>
<feature type="compositionally biased region" description="Basic and acidic residues" evidence="12">
    <location>
        <begin position="130"/>
        <end position="147"/>
    </location>
</feature>
<keyword evidence="11" id="KW-0175">Coiled coil</keyword>
<dbReference type="PRINTS" id="PR01004">
    <property type="entry name" value="FLGFLIJ"/>
</dbReference>
<dbReference type="PIRSF" id="PIRSF019404">
    <property type="entry name" value="FliJ"/>
    <property type="match status" value="1"/>
</dbReference>
<keyword evidence="4" id="KW-0813">Transport</keyword>
<dbReference type="PANTHER" id="PTHR38786">
    <property type="entry name" value="FLAGELLAR FLIJ PROTEIN"/>
    <property type="match status" value="1"/>
</dbReference>
<evidence type="ECO:0000256" key="1">
    <source>
        <dbReference type="ARBA" id="ARBA00004413"/>
    </source>
</evidence>
<evidence type="ECO:0000256" key="4">
    <source>
        <dbReference type="ARBA" id="ARBA00022448"/>
    </source>
</evidence>
<dbReference type="Gene3D" id="1.10.287.1700">
    <property type="match status" value="1"/>
</dbReference>
<evidence type="ECO:0000256" key="5">
    <source>
        <dbReference type="ARBA" id="ARBA00022475"/>
    </source>
</evidence>
<comment type="caution">
    <text evidence="13">The sequence shown here is derived from an EMBL/GenBank/DDBJ whole genome shotgun (WGS) entry which is preliminary data.</text>
</comment>
<evidence type="ECO:0000256" key="8">
    <source>
        <dbReference type="ARBA" id="ARBA00022927"/>
    </source>
</evidence>
<dbReference type="Proteomes" id="UP000466024">
    <property type="component" value="Unassembled WGS sequence"/>
</dbReference>
<gene>
    <name evidence="13" type="primary">fliJ</name>
    <name evidence="13" type="ORF">F0A16_07615</name>
</gene>
<feature type="coiled-coil region" evidence="11">
    <location>
        <begin position="29"/>
        <end position="63"/>
    </location>
</feature>
<dbReference type="NCBIfam" id="TIGR02473">
    <property type="entry name" value="flagell_FliJ"/>
    <property type="match status" value="1"/>
</dbReference>
<comment type="similarity">
    <text evidence="2">Belongs to the FliJ family.</text>
</comment>
<evidence type="ECO:0000256" key="3">
    <source>
        <dbReference type="ARBA" id="ARBA00020392"/>
    </source>
</evidence>
<protein>
    <recommendedName>
        <fullName evidence="3">Flagellar FliJ protein</fullName>
    </recommendedName>
</protein>
<keyword evidence="14" id="KW-1185">Reference proteome</keyword>
<organism evidence="13 14">
    <name type="scientific">Salinicola corii</name>
    <dbReference type="NCBI Taxonomy" id="2606937"/>
    <lineage>
        <taxon>Bacteria</taxon>
        <taxon>Pseudomonadati</taxon>
        <taxon>Pseudomonadota</taxon>
        <taxon>Gammaproteobacteria</taxon>
        <taxon>Oceanospirillales</taxon>
        <taxon>Halomonadaceae</taxon>
        <taxon>Salinicola</taxon>
    </lineage>
</organism>
<keyword evidence="8" id="KW-0653">Protein transport</keyword>
<dbReference type="InterPro" id="IPR012823">
    <property type="entry name" value="Flagell_FliJ"/>
</dbReference>
<keyword evidence="5" id="KW-1003">Cell membrane</keyword>
<evidence type="ECO:0000256" key="10">
    <source>
        <dbReference type="ARBA" id="ARBA00023225"/>
    </source>
</evidence>
<feature type="region of interest" description="Disordered" evidence="12">
    <location>
        <begin position="130"/>
        <end position="165"/>
    </location>
</feature>
<keyword evidence="6" id="KW-0145">Chemotaxis</keyword>
<keyword evidence="7" id="KW-1005">Bacterial flagellum biogenesis</keyword>
<dbReference type="GO" id="GO:0044781">
    <property type="term" value="P:bacterial-type flagellum organization"/>
    <property type="evidence" value="ECO:0007669"/>
    <property type="project" value="UniProtKB-KW"/>
</dbReference>
<evidence type="ECO:0000256" key="9">
    <source>
        <dbReference type="ARBA" id="ARBA00023136"/>
    </source>
</evidence>
<dbReference type="GO" id="GO:0003774">
    <property type="term" value="F:cytoskeletal motor activity"/>
    <property type="evidence" value="ECO:0007669"/>
    <property type="project" value="InterPro"/>
</dbReference>
<evidence type="ECO:0000256" key="7">
    <source>
        <dbReference type="ARBA" id="ARBA00022795"/>
    </source>
</evidence>
<dbReference type="Pfam" id="PF02050">
    <property type="entry name" value="FliJ"/>
    <property type="match status" value="1"/>
</dbReference>
<dbReference type="InterPro" id="IPR053716">
    <property type="entry name" value="Flag_assembly_chemotaxis_eff"/>
</dbReference>
<accession>A0A640WG09</accession>
<evidence type="ECO:0000256" key="2">
    <source>
        <dbReference type="ARBA" id="ARBA00010004"/>
    </source>
</evidence>
<dbReference type="GO" id="GO:0009288">
    <property type="term" value="C:bacterial-type flagellum"/>
    <property type="evidence" value="ECO:0007669"/>
    <property type="project" value="InterPro"/>
</dbReference>
<evidence type="ECO:0000256" key="11">
    <source>
        <dbReference type="SAM" id="Coils"/>
    </source>
</evidence>
<dbReference type="GO" id="GO:0071973">
    <property type="term" value="P:bacterial-type flagellum-dependent cell motility"/>
    <property type="evidence" value="ECO:0007669"/>
    <property type="project" value="InterPro"/>
</dbReference>